<evidence type="ECO:0000313" key="4">
    <source>
        <dbReference type="WBParaSite" id="ECPE_0000919801-mRNA-1"/>
    </source>
</evidence>
<dbReference type="WBParaSite" id="ECPE_0000919801-mRNA-1">
    <property type="protein sequence ID" value="ECPE_0000919801-mRNA-1"/>
    <property type="gene ID" value="ECPE_0000919801"/>
</dbReference>
<evidence type="ECO:0000313" key="2">
    <source>
        <dbReference type="EMBL" id="VDP84905.1"/>
    </source>
</evidence>
<dbReference type="Proteomes" id="UP000272942">
    <property type="component" value="Unassembled WGS sequence"/>
</dbReference>
<gene>
    <name evidence="2" type="ORF">ECPE_LOCUS9170</name>
</gene>
<dbReference type="AlphaFoldDB" id="A0A183AQD5"/>
<reference evidence="2 3" key="2">
    <citation type="submission" date="2018-11" db="EMBL/GenBank/DDBJ databases">
        <authorList>
            <consortium name="Pathogen Informatics"/>
        </authorList>
    </citation>
    <scope>NUCLEOTIDE SEQUENCE [LARGE SCALE GENOMIC DNA]</scope>
    <source>
        <strain evidence="2 3">Egypt</strain>
    </source>
</reference>
<evidence type="ECO:0000313" key="3">
    <source>
        <dbReference type="Proteomes" id="UP000272942"/>
    </source>
</evidence>
<name>A0A183AQD5_9TREM</name>
<keyword evidence="1" id="KW-0732">Signal</keyword>
<dbReference type="EMBL" id="UZAN01047010">
    <property type="protein sequence ID" value="VDP84905.1"/>
    <property type="molecule type" value="Genomic_DNA"/>
</dbReference>
<accession>A0A183AQD5</accession>
<feature type="chain" id="PRO_5043138156" evidence="1">
    <location>
        <begin position="18"/>
        <end position="79"/>
    </location>
</feature>
<protein>
    <submittedName>
        <fullName evidence="4">Peptidase M28</fullName>
    </submittedName>
</protein>
<keyword evidence="3" id="KW-1185">Reference proteome</keyword>
<feature type="signal peptide" evidence="1">
    <location>
        <begin position="1"/>
        <end position="17"/>
    </location>
</feature>
<sequence length="79" mass="8926">MIFVLIGIIMIVGRAAAYMHPEKIPKKKHIKLLLDRTEDLTSMTSKAGKDTEEIQPNAYMHQFLNKQGIEPYGLTAIGR</sequence>
<dbReference type="OrthoDB" id="6235377at2759"/>
<proteinExistence type="predicted"/>
<reference evidence="4" key="1">
    <citation type="submission" date="2016-06" db="UniProtKB">
        <authorList>
            <consortium name="WormBaseParasite"/>
        </authorList>
    </citation>
    <scope>IDENTIFICATION</scope>
</reference>
<organism evidence="4">
    <name type="scientific">Echinostoma caproni</name>
    <dbReference type="NCBI Taxonomy" id="27848"/>
    <lineage>
        <taxon>Eukaryota</taxon>
        <taxon>Metazoa</taxon>
        <taxon>Spiralia</taxon>
        <taxon>Lophotrochozoa</taxon>
        <taxon>Platyhelminthes</taxon>
        <taxon>Trematoda</taxon>
        <taxon>Digenea</taxon>
        <taxon>Plagiorchiida</taxon>
        <taxon>Echinostomata</taxon>
        <taxon>Echinostomatoidea</taxon>
        <taxon>Echinostomatidae</taxon>
        <taxon>Echinostoma</taxon>
    </lineage>
</organism>
<evidence type="ECO:0000256" key="1">
    <source>
        <dbReference type="SAM" id="SignalP"/>
    </source>
</evidence>